<dbReference type="UniPathway" id="UPA00834">
    <property type="reaction ID" value="UER00712"/>
</dbReference>
<dbReference type="OrthoDB" id="9814417at2"/>
<dbReference type="Gene3D" id="1.10.357.140">
    <property type="entry name" value="UbiA prenyltransferase"/>
    <property type="match status" value="1"/>
</dbReference>
<evidence type="ECO:0000256" key="1">
    <source>
        <dbReference type="ARBA" id="ARBA00004141"/>
    </source>
</evidence>
<evidence type="ECO:0000256" key="7">
    <source>
        <dbReference type="ARBA" id="ARBA00023136"/>
    </source>
</evidence>
<dbReference type="EMBL" id="FSRA01000002">
    <property type="protein sequence ID" value="SIO48218.1"/>
    <property type="molecule type" value="Genomic_DNA"/>
</dbReference>
<evidence type="ECO:0000313" key="11">
    <source>
        <dbReference type="Proteomes" id="UP000185003"/>
    </source>
</evidence>
<dbReference type="HAMAP" id="MF_00154">
    <property type="entry name" value="CyoE_CtaB"/>
    <property type="match status" value="1"/>
</dbReference>
<dbReference type="EC" id="2.5.1.141" evidence="9"/>
<feature type="transmembrane region" description="Helical" evidence="9">
    <location>
        <begin position="21"/>
        <end position="44"/>
    </location>
</feature>
<evidence type="ECO:0000256" key="3">
    <source>
        <dbReference type="ARBA" id="ARBA00022679"/>
    </source>
</evidence>
<evidence type="ECO:0000256" key="9">
    <source>
        <dbReference type="HAMAP-Rule" id="MF_00154"/>
    </source>
</evidence>
<feature type="transmembrane region" description="Helical" evidence="9">
    <location>
        <begin position="220"/>
        <end position="242"/>
    </location>
</feature>
<feature type="transmembrane region" description="Helical" evidence="9">
    <location>
        <begin position="149"/>
        <end position="170"/>
    </location>
</feature>
<dbReference type="AlphaFoldDB" id="A0A1N6JV27"/>
<dbReference type="STRING" id="536979.SAMN04488055_4500"/>
<dbReference type="PANTHER" id="PTHR43448">
    <property type="entry name" value="PROTOHEME IX FARNESYLTRANSFERASE, MITOCHONDRIAL"/>
    <property type="match status" value="1"/>
</dbReference>
<dbReference type="GO" id="GO:0048034">
    <property type="term" value="P:heme O biosynthetic process"/>
    <property type="evidence" value="ECO:0007669"/>
    <property type="project" value="UniProtKB-UniRule"/>
</dbReference>
<comment type="pathway">
    <text evidence="9">Porphyrin-containing compound metabolism; heme O biosynthesis; heme O from protoheme: step 1/1.</text>
</comment>
<dbReference type="PROSITE" id="PS00943">
    <property type="entry name" value="UBIA"/>
    <property type="match status" value="1"/>
</dbReference>
<evidence type="ECO:0000256" key="2">
    <source>
        <dbReference type="ARBA" id="ARBA00022475"/>
    </source>
</evidence>
<keyword evidence="2 9" id="KW-1003">Cell membrane</keyword>
<feature type="transmembrane region" description="Helical" evidence="9">
    <location>
        <begin position="176"/>
        <end position="199"/>
    </location>
</feature>
<dbReference type="NCBIfam" id="TIGR01473">
    <property type="entry name" value="cyoE_ctaB"/>
    <property type="match status" value="1"/>
</dbReference>
<dbReference type="PANTHER" id="PTHR43448:SF2">
    <property type="entry name" value="PROTOHEME IX FARNESYLTRANSFERASE, MITOCHONDRIAL"/>
    <property type="match status" value="1"/>
</dbReference>
<keyword evidence="6 9" id="KW-0350">Heme biosynthesis</keyword>
<dbReference type="InterPro" id="IPR030470">
    <property type="entry name" value="UbiA_prenylTrfase_CS"/>
</dbReference>
<keyword evidence="11" id="KW-1185">Reference proteome</keyword>
<evidence type="ECO:0000256" key="5">
    <source>
        <dbReference type="ARBA" id="ARBA00022989"/>
    </source>
</evidence>
<gene>
    <name evidence="9" type="primary">ctaB</name>
    <name evidence="10" type="ORF">SAMN04488055_4500</name>
</gene>
<evidence type="ECO:0000256" key="6">
    <source>
        <dbReference type="ARBA" id="ARBA00023133"/>
    </source>
</evidence>
<dbReference type="InterPro" id="IPR000537">
    <property type="entry name" value="UbiA_prenyltransferase"/>
</dbReference>
<keyword evidence="3 9" id="KW-0808">Transferase</keyword>
<protein>
    <recommendedName>
        <fullName evidence="9">Protoheme IX farnesyltransferase</fullName>
        <ecNumber evidence="9">2.5.1.141</ecNumber>
    </recommendedName>
    <alternativeName>
        <fullName evidence="9">Heme B farnesyltransferase</fullName>
    </alternativeName>
    <alternativeName>
        <fullName evidence="9">Heme O synthase</fullName>
    </alternativeName>
</protein>
<dbReference type="InterPro" id="IPR006369">
    <property type="entry name" value="Protohaem_IX_farnesylTrfase"/>
</dbReference>
<dbReference type="Proteomes" id="UP000185003">
    <property type="component" value="Unassembled WGS sequence"/>
</dbReference>
<keyword evidence="5 9" id="KW-1133">Transmembrane helix</keyword>
<reference evidence="10 11" key="1">
    <citation type="submission" date="2016-11" db="EMBL/GenBank/DDBJ databases">
        <authorList>
            <person name="Jaros S."/>
            <person name="Januszkiewicz K."/>
            <person name="Wedrychowicz H."/>
        </authorList>
    </citation>
    <scope>NUCLEOTIDE SEQUENCE [LARGE SCALE GENOMIC DNA]</scope>
    <source>
        <strain evidence="10 11">DSM 24787</strain>
    </source>
</reference>
<keyword evidence="7 9" id="KW-0472">Membrane</keyword>
<name>A0A1N6JV27_9BACT</name>
<evidence type="ECO:0000256" key="8">
    <source>
        <dbReference type="ARBA" id="ARBA00047690"/>
    </source>
</evidence>
<accession>A0A1N6JV27</accession>
<feature type="transmembrane region" description="Helical" evidence="9">
    <location>
        <begin position="56"/>
        <end position="76"/>
    </location>
</feature>
<feature type="transmembrane region" description="Helical" evidence="9">
    <location>
        <begin position="97"/>
        <end position="117"/>
    </location>
</feature>
<comment type="subcellular location">
    <subcellularLocation>
        <location evidence="9">Cell membrane</location>
        <topology evidence="9">Multi-pass membrane protein</topology>
    </subcellularLocation>
    <subcellularLocation>
        <location evidence="1">Membrane</location>
        <topology evidence="1">Multi-pass membrane protein</topology>
    </subcellularLocation>
</comment>
<feature type="transmembrane region" description="Helical" evidence="9">
    <location>
        <begin position="248"/>
        <end position="265"/>
    </location>
</feature>
<evidence type="ECO:0000256" key="4">
    <source>
        <dbReference type="ARBA" id="ARBA00022692"/>
    </source>
</evidence>
<comment type="similarity">
    <text evidence="9">Belongs to the UbiA prenyltransferase family. Protoheme IX farnesyltransferase subfamily.</text>
</comment>
<organism evidence="10 11">
    <name type="scientific">Chitinophaga niabensis</name>
    <dbReference type="NCBI Taxonomy" id="536979"/>
    <lineage>
        <taxon>Bacteria</taxon>
        <taxon>Pseudomonadati</taxon>
        <taxon>Bacteroidota</taxon>
        <taxon>Chitinophagia</taxon>
        <taxon>Chitinophagales</taxon>
        <taxon>Chitinophagaceae</taxon>
        <taxon>Chitinophaga</taxon>
    </lineage>
</organism>
<keyword evidence="4 9" id="KW-0812">Transmembrane</keyword>
<proteinExistence type="inferred from homology"/>
<dbReference type="CDD" id="cd13957">
    <property type="entry name" value="PT_UbiA_Cox10"/>
    <property type="match status" value="1"/>
</dbReference>
<sequence length="301" mass="32734">MLQENSIKLSVSYAIASRVRDYFMMMKFTLTFMVVFSCVVAYLLAPGVKFELLKVLLLFAGGILVSGSANTINQILEKDTDKLMARTATRPIPAGRLSVSEASIVALVTGLAGIAILGFGFNWLAAGVSLASLVLYGFVYTPWKKWNSLAVLVGAIPGALPPLIGWVAGANSFSEGGWALFAIQFLWQFPHFWAIAWVAHTDYTRAGFKLMPTDRGPGKVIALQSAMYAMLLIPAGIAPYLLKITGPISAVVAILIGGFYLYRAIELYRKCDVPSARKLMFGSYIYLAVILLGLLFDKVNL</sequence>
<dbReference type="Pfam" id="PF01040">
    <property type="entry name" value="UbiA"/>
    <property type="match status" value="1"/>
</dbReference>
<comment type="catalytic activity">
    <reaction evidence="8 9">
        <text>heme b + (2E,6E)-farnesyl diphosphate + H2O = Fe(II)-heme o + diphosphate</text>
        <dbReference type="Rhea" id="RHEA:28070"/>
        <dbReference type="ChEBI" id="CHEBI:15377"/>
        <dbReference type="ChEBI" id="CHEBI:33019"/>
        <dbReference type="ChEBI" id="CHEBI:60344"/>
        <dbReference type="ChEBI" id="CHEBI:60530"/>
        <dbReference type="ChEBI" id="CHEBI:175763"/>
        <dbReference type="EC" id="2.5.1.141"/>
    </reaction>
</comment>
<feature type="transmembrane region" description="Helical" evidence="9">
    <location>
        <begin position="123"/>
        <end position="142"/>
    </location>
</feature>
<evidence type="ECO:0000313" key="10">
    <source>
        <dbReference type="EMBL" id="SIO48218.1"/>
    </source>
</evidence>
<dbReference type="InterPro" id="IPR044878">
    <property type="entry name" value="UbiA_sf"/>
</dbReference>
<dbReference type="GO" id="GO:0008495">
    <property type="term" value="F:protoheme IX farnesyltransferase activity"/>
    <property type="evidence" value="ECO:0007669"/>
    <property type="project" value="UniProtKB-UniRule"/>
</dbReference>
<comment type="miscellaneous">
    <text evidence="9">Carbon 2 of the heme B porphyrin ring is defined according to the Fischer nomenclature.</text>
</comment>
<dbReference type="GO" id="GO:0005886">
    <property type="term" value="C:plasma membrane"/>
    <property type="evidence" value="ECO:0007669"/>
    <property type="project" value="UniProtKB-SubCell"/>
</dbReference>
<feature type="transmembrane region" description="Helical" evidence="9">
    <location>
        <begin position="277"/>
        <end position="296"/>
    </location>
</feature>
<comment type="function">
    <text evidence="9">Converts heme B (protoheme IX) to heme O by substitution of the vinyl group on carbon 2 of heme B porphyrin ring with a hydroxyethyl farnesyl side group.</text>
</comment>